<evidence type="ECO:0000256" key="2">
    <source>
        <dbReference type="ARBA" id="ARBA00001966"/>
    </source>
</evidence>
<evidence type="ECO:0000256" key="3">
    <source>
        <dbReference type="ARBA" id="ARBA00002695"/>
    </source>
</evidence>
<keyword evidence="10" id="KW-0479">Metal-binding</keyword>
<proteinExistence type="predicted"/>
<evidence type="ECO:0000256" key="12">
    <source>
        <dbReference type="ARBA" id="ARBA00023014"/>
    </source>
</evidence>
<evidence type="ECO:0000313" key="16">
    <source>
        <dbReference type="EMBL" id="MBB3047043.1"/>
    </source>
</evidence>
<comment type="function">
    <text evidence="3">Catalyzes the isomerization between 2-isopropylmalate and 3-isopropylmalate, via the formation of 2-isopropylmaleate.</text>
</comment>
<dbReference type="InterPro" id="IPR050067">
    <property type="entry name" value="IPM_dehydratase_rel_enz"/>
</dbReference>
<evidence type="ECO:0000256" key="13">
    <source>
        <dbReference type="ARBA" id="ARBA00023239"/>
    </source>
</evidence>
<comment type="caution">
    <text evidence="16">The sequence shown here is derived from an EMBL/GenBank/DDBJ whole genome shotgun (WGS) entry which is preliminary data.</text>
</comment>
<dbReference type="NCBIfam" id="NF009116">
    <property type="entry name" value="PRK12466.1"/>
    <property type="match status" value="1"/>
</dbReference>
<feature type="domain" description="Aconitase/3-isopropylmalate dehydratase large subunit alpha/beta/alpha" evidence="15">
    <location>
        <begin position="16"/>
        <end position="465"/>
    </location>
</feature>
<evidence type="ECO:0000256" key="9">
    <source>
        <dbReference type="ARBA" id="ARBA00022605"/>
    </source>
</evidence>
<dbReference type="InterPro" id="IPR018136">
    <property type="entry name" value="Aconitase_4Fe-4S_BS"/>
</dbReference>
<gene>
    <name evidence="16" type="ORF">FHR99_001279</name>
</gene>
<dbReference type="EC" id="4.2.1.33" evidence="6"/>
<organism evidence="16 17">
    <name type="scientific">Litorivivens lipolytica</name>
    <dbReference type="NCBI Taxonomy" id="1524264"/>
    <lineage>
        <taxon>Bacteria</taxon>
        <taxon>Pseudomonadati</taxon>
        <taxon>Pseudomonadota</taxon>
        <taxon>Gammaproteobacteria</taxon>
        <taxon>Litorivivens</taxon>
    </lineage>
</organism>
<dbReference type="InterPro" id="IPR036008">
    <property type="entry name" value="Aconitase_4Fe-4S_dom"/>
</dbReference>
<keyword evidence="14" id="KW-0100">Branched-chain amino acid biosynthesis</keyword>
<evidence type="ECO:0000256" key="4">
    <source>
        <dbReference type="ARBA" id="ARBA00004729"/>
    </source>
</evidence>
<sequence>MQGDREDKRMGKTLIEKILSDHTAVELDDRRRLIYVDRIFLHERTGSIALQSLHESGRTVARPKQVFCTMDHIVDTFPGRGDETLMPSGTQFIRATREAARQAGITLFDVRDEKQGIAHVVAAEQGIALPGLTMVCPDSHTCTLGGLGCLAWGIGSTEAEHALATRTLELRTAKTMRVTFDGELCPGVTAKDMILHLIAHYGANGGAGYVVEFAGSAIRALEVEQRMTLCNMAVEFSAVTGLVAPDDKTIDYVRGRPYAPRGEQWKQAVNYWQTLRSDSDAVFDREIRINARGIAPSVSWGINPEQTIAIDERIPSPDGGSERQTYMQRALDYMALEAGAPLAGTPIDAVFIGSCTNSRLSDLRAVAAFLEGKKVAPGIDAVCVPGSTQVKRAAEAEGIHIILKAAGFEWRESGCSMCFYAGGETFGAGKRVLSTTNRNFQNRQGPGVRTHIASPLTVAASAVAGVISDPREVSSMPAIRENHR</sequence>
<dbReference type="GO" id="GO:0046872">
    <property type="term" value="F:metal ion binding"/>
    <property type="evidence" value="ECO:0007669"/>
    <property type="project" value="UniProtKB-KW"/>
</dbReference>
<dbReference type="AlphaFoldDB" id="A0A7W4Z5B4"/>
<keyword evidence="12" id="KW-0411">Iron-sulfur</keyword>
<dbReference type="Proteomes" id="UP000537130">
    <property type="component" value="Unassembled WGS sequence"/>
</dbReference>
<dbReference type="PANTHER" id="PTHR43822">
    <property type="entry name" value="HOMOACONITASE, MITOCHONDRIAL-RELATED"/>
    <property type="match status" value="1"/>
</dbReference>
<evidence type="ECO:0000259" key="15">
    <source>
        <dbReference type="Pfam" id="PF00330"/>
    </source>
</evidence>
<dbReference type="GO" id="GO:0051539">
    <property type="term" value="F:4 iron, 4 sulfur cluster binding"/>
    <property type="evidence" value="ECO:0007669"/>
    <property type="project" value="UniProtKB-KW"/>
</dbReference>
<dbReference type="GO" id="GO:0003861">
    <property type="term" value="F:3-isopropylmalate dehydratase activity"/>
    <property type="evidence" value="ECO:0007669"/>
    <property type="project" value="UniProtKB-EC"/>
</dbReference>
<evidence type="ECO:0000256" key="6">
    <source>
        <dbReference type="ARBA" id="ARBA00011998"/>
    </source>
</evidence>
<comment type="cofactor">
    <cofactor evidence="2">
        <name>[4Fe-4S] cluster</name>
        <dbReference type="ChEBI" id="CHEBI:49883"/>
    </cofactor>
</comment>
<keyword evidence="11" id="KW-0408">Iron</keyword>
<comment type="subunit">
    <text evidence="5">Heterodimer of LeuC and LeuD.</text>
</comment>
<dbReference type="InterPro" id="IPR015931">
    <property type="entry name" value="Acnase/IPM_dHydase_lsu_aba_1/3"/>
</dbReference>
<dbReference type="PROSITE" id="PS00450">
    <property type="entry name" value="ACONITASE_1"/>
    <property type="match status" value="1"/>
</dbReference>
<evidence type="ECO:0000256" key="1">
    <source>
        <dbReference type="ARBA" id="ARBA00000491"/>
    </source>
</evidence>
<keyword evidence="7" id="KW-0432">Leucine biosynthesis</keyword>
<dbReference type="EMBL" id="JACHWY010000001">
    <property type="protein sequence ID" value="MBB3047043.1"/>
    <property type="molecule type" value="Genomic_DNA"/>
</dbReference>
<dbReference type="Pfam" id="PF00330">
    <property type="entry name" value="Aconitase"/>
    <property type="match status" value="1"/>
</dbReference>
<dbReference type="NCBIfam" id="NF004016">
    <property type="entry name" value="PRK05478.1"/>
    <property type="match status" value="1"/>
</dbReference>
<keyword evidence="8" id="KW-0004">4Fe-4S</keyword>
<dbReference type="PRINTS" id="PR00415">
    <property type="entry name" value="ACONITASE"/>
</dbReference>
<dbReference type="PANTHER" id="PTHR43822:SF9">
    <property type="entry name" value="3-ISOPROPYLMALATE DEHYDRATASE"/>
    <property type="match status" value="1"/>
</dbReference>
<dbReference type="Gene3D" id="3.30.499.10">
    <property type="entry name" value="Aconitase, domain 3"/>
    <property type="match status" value="2"/>
</dbReference>
<dbReference type="GO" id="GO:0009098">
    <property type="term" value="P:L-leucine biosynthetic process"/>
    <property type="evidence" value="ECO:0007669"/>
    <property type="project" value="UniProtKB-KW"/>
</dbReference>
<dbReference type="InterPro" id="IPR001030">
    <property type="entry name" value="Acoase/IPM_deHydtase_lsu_aba"/>
</dbReference>
<evidence type="ECO:0000256" key="14">
    <source>
        <dbReference type="ARBA" id="ARBA00023304"/>
    </source>
</evidence>
<keyword evidence="17" id="KW-1185">Reference proteome</keyword>
<name>A0A7W4Z5B4_9GAMM</name>
<reference evidence="16 17" key="1">
    <citation type="submission" date="2020-08" db="EMBL/GenBank/DDBJ databases">
        <title>Genomic Encyclopedia of Type Strains, Phase III (KMG-III): the genomes of soil and plant-associated and newly described type strains.</title>
        <authorList>
            <person name="Whitman W."/>
        </authorList>
    </citation>
    <scope>NUCLEOTIDE SEQUENCE [LARGE SCALE GENOMIC DNA]</scope>
    <source>
        <strain evidence="16 17">CECT 8654</strain>
    </source>
</reference>
<accession>A0A7W4Z5B4</accession>
<protein>
    <recommendedName>
        <fullName evidence="6">3-isopropylmalate dehydratase</fullName>
        <ecNumber evidence="6">4.2.1.33</ecNumber>
    </recommendedName>
</protein>
<keyword evidence="13 16" id="KW-0456">Lyase</keyword>
<evidence type="ECO:0000256" key="10">
    <source>
        <dbReference type="ARBA" id="ARBA00022723"/>
    </source>
</evidence>
<dbReference type="SUPFAM" id="SSF53732">
    <property type="entry name" value="Aconitase iron-sulfur domain"/>
    <property type="match status" value="1"/>
</dbReference>
<evidence type="ECO:0000313" key="17">
    <source>
        <dbReference type="Proteomes" id="UP000537130"/>
    </source>
</evidence>
<evidence type="ECO:0000256" key="5">
    <source>
        <dbReference type="ARBA" id="ARBA00011271"/>
    </source>
</evidence>
<comment type="pathway">
    <text evidence="4">Amino-acid biosynthesis; L-leucine biosynthesis; L-leucine from 3-methyl-2-oxobutanoate: step 2/4.</text>
</comment>
<comment type="catalytic activity">
    <reaction evidence="1">
        <text>(2R,3S)-3-isopropylmalate = (2S)-2-isopropylmalate</text>
        <dbReference type="Rhea" id="RHEA:32287"/>
        <dbReference type="ChEBI" id="CHEBI:1178"/>
        <dbReference type="ChEBI" id="CHEBI:35121"/>
        <dbReference type="EC" id="4.2.1.33"/>
    </reaction>
</comment>
<evidence type="ECO:0000256" key="11">
    <source>
        <dbReference type="ARBA" id="ARBA00023004"/>
    </source>
</evidence>
<keyword evidence="9" id="KW-0028">Amino-acid biosynthesis</keyword>
<evidence type="ECO:0000256" key="8">
    <source>
        <dbReference type="ARBA" id="ARBA00022485"/>
    </source>
</evidence>
<evidence type="ECO:0000256" key="7">
    <source>
        <dbReference type="ARBA" id="ARBA00022430"/>
    </source>
</evidence>